<keyword evidence="3" id="KW-1185">Reference proteome</keyword>
<protein>
    <submittedName>
        <fullName evidence="2">Uncharacterized protein</fullName>
    </submittedName>
</protein>
<keyword evidence="1" id="KW-0812">Transmembrane</keyword>
<dbReference type="AlphaFoldDB" id="A0A6A6UVQ9"/>
<reference evidence="2" key="1">
    <citation type="journal article" date="2020" name="Stud. Mycol.">
        <title>101 Dothideomycetes genomes: a test case for predicting lifestyles and emergence of pathogens.</title>
        <authorList>
            <person name="Haridas S."/>
            <person name="Albert R."/>
            <person name="Binder M."/>
            <person name="Bloem J."/>
            <person name="Labutti K."/>
            <person name="Salamov A."/>
            <person name="Andreopoulos B."/>
            <person name="Baker S."/>
            <person name="Barry K."/>
            <person name="Bills G."/>
            <person name="Bluhm B."/>
            <person name="Cannon C."/>
            <person name="Castanera R."/>
            <person name="Culley D."/>
            <person name="Daum C."/>
            <person name="Ezra D."/>
            <person name="Gonzalez J."/>
            <person name="Henrissat B."/>
            <person name="Kuo A."/>
            <person name="Liang C."/>
            <person name="Lipzen A."/>
            <person name="Lutzoni F."/>
            <person name="Magnuson J."/>
            <person name="Mondo S."/>
            <person name="Nolan M."/>
            <person name="Ohm R."/>
            <person name="Pangilinan J."/>
            <person name="Park H.-J."/>
            <person name="Ramirez L."/>
            <person name="Alfaro M."/>
            <person name="Sun H."/>
            <person name="Tritt A."/>
            <person name="Yoshinaga Y."/>
            <person name="Zwiers L.-H."/>
            <person name="Turgeon B."/>
            <person name="Goodwin S."/>
            <person name="Spatafora J."/>
            <person name="Crous P."/>
            <person name="Grigoriev I."/>
        </authorList>
    </citation>
    <scope>NUCLEOTIDE SEQUENCE</scope>
    <source>
        <strain evidence="2">CBS 115976</strain>
    </source>
</reference>
<dbReference type="EMBL" id="MU004230">
    <property type="protein sequence ID" value="KAF2675521.1"/>
    <property type="molecule type" value="Genomic_DNA"/>
</dbReference>
<evidence type="ECO:0000313" key="3">
    <source>
        <dbReference type="Proteomes" id="UP000799302"/>
    </source>
</evidence>
<name>A0A6A6UVQ9_9PEZI</name>
<organism evidence="2 3">
    <name type="scientific">Microthyrium microscopicum</name>
    <dbReference type="NCBI Taxonomy" id="703497"/>
    <lineage>
        <taxon>Eukaryota</taxon>
        <taxon>Fungi</taxon>
        <taxon>Dikarya</taxon>
        <taxon>Ascomycota</taxon>
        <taxon>Pezizomycotina</taxon>
        <taxon>Dothideomycetes</taxon>
        <taxon>Dothideomycetes incertae sedis</taxon>
        <taxon>Microthyriales</taxon>
        <taxon>Microthyriaceae</taxon>
        <taxon>Microthyrium</taxon>
    </lineage>
</organism>
<feature type="transmembrane region" description="Helical" evidence="1">
    <location>
        <begin position="47"/>
        <end position="65"/>
    </location>
</feature>
<keyword evidence="1" id="KW-1133">Transmembrane helix</keyword>
<dbReference type="Proteomes" id="UP000799302">
    <property type="component" value="Unassembled WGS sequence"/>
</dbReference>
<proteinExistence type="predicted"/>
<evidence type="ECO:0000256" key="1">
    <source>
        <dbReference type="SAM" id="Phobius"/>
    </source>
</evidence>
<sequence length="72" mass="7855">MRACARHAGEGATMPVNPSCSFLHIGPGHWWNSPQTRSRSNIALPRAKVHFVLLILAICCVMMAQPEGSRSV</sequence>
<keyword evidence="1" id="KW-0472">Membrane</keyword>
<accession>A0A6A6UVQ9</accession>
<evidence type="ECO:0000313" key="2">
    <source>
        <dbReference type="EMBL" id="KAF2675521.1"/>
    </source>
</evidence>
<gene>
    <name evidence="2" type="ORF">BT63DRAFT_40792</name>
</gene>